<dbReference type="EMBL" id="BGPR01001291">
    <property type="protein sequence ID" value="GBM50275.1"/>
    <property type="molecule type" value="Genomic_DNA"/>
</dbReference>
<feature type="compositionally biased region" description="Basic residues" evidence="1">
    <location>
        <begin position="223"/>
        <end position="233"/>
    </location>
</feature>
<evidence type="ECO:0000313" key="2">
    <source>
        <dbReference type="EMBL" id="GBM50275.1"/>
    </source>
</evidence>
<evidence type="ECO:0000256" key="1">
    <source>
        <dbReference type="SAM" id="MobiDB-lite"/>
    </source>
</evidence>
<comment type="caution">
    <text evidence="2">The sequence shown here is derived from an EMBL/GenBank/DDBJ whole genome shotgun (WGS) entry which is preliminary data.</text>
</comment>
<proteinExistence type="predicted"/>
<feature type="region of interest" description="Disordered" evidence="1">
    <location>
        <begin position="57"/>
        <end position="103"/>
    </location>
</feature>
<name>A0A4Y2GC22_ARAVE</name>
<organism evidence="2 3">
    <name type="scientific">Araneus ventricosus</name>
    <name type="common">Orbweaver spider</name>
    <name type="synonym">Epeira ventricosa</name>
    <dbReference type="NCBI Taxonomy" id="182803"/>
    <lineage>
        <taxon>Eukaryota</taxon>
        <taxon>Metazoa</taxon>
        <taxon>Ecdysozoa</taxon>
        <taxon>Arthropoda</taxon>
        <taxon>Chelicerata</taxon>
        <taxon>Arachnida</taxon>
        <taxon>Araneae</taxon>
        <taxon>Araneomorphae</taxon>
        <taxon>Entelegynae</taxon>
        <taxon>Araneoidea</taxon>
        <taxon>Araneidae</taxon>
        <taxon>Araneus</taxon>
    </lineage>
</organism>
<sequence length="233" mass="28331">MSIFAEARKCDLKILAEKLGGKVDGSHKLKDLKTIILASKEYDEEYAKEWLNTIINERKERDEASERKRQEEIAEQKHQEEIQMEERRRREEQEYEELKRREEYEERKRKDEMEFELQKVRLRTEGRFSNSVANQNVNSTQMKPKLETHHLMQKWNSDENNIRLYLIMFERLAKQAEILENTWIKCKVSQEVKDHFIDDWRSWNEDDDVSSENSDDEPEMQRPKRTVHKPVRC</sequence>
<dbReference type="Proteomes" id="UP000499080">
    <property type="component" value="Unassembled WGS sequence"/>
</dbReference>
<feature type="compositionally biased region" description="Acidic residues" evidence="1">
    <location>
        <begin position="205"/>
        <end position="218"/>
    </location>
</feature>
<feature type="region of interest" description="Disordered" evidence="1">
    <location>
        <begin position="204"/>
        <end position="233"/>
    </location>
</feature>
<dbReference type="AlphaFoldDB" id="A0A4Y2GC22"/>
<reference evidence="2 3" key="1">
    <citation type="journal article" date="2019" name="Sci. Rep.">
        <title>Orb-weaving spider Araneus ventricosus genome elucidates the spidroin gene catalogue.</title>
        <authorList>
            <person name="Kono N."/>
            <person name="Nakamura H."/>
            <person name="Ohtoshi R."/>
            <person name="Moran D.A.P."/>
            <person name="Shinohara A."/>
            <person name="Yoshida Y."/>
            <person name="Fujiwara M."/>
            <person name="Mori M."/>
            <person name="Tomita M."/>
            <person name="Arakawa K."/>
        </authorList>
    </citation>
    <scope>NUCLEOTIDE SEQUENCE [LARGE SCALE GENOMIC DNA]</scope>
</reference>
<evidence type="ECO:0000313" key="3">
    <source>
        <dbReference type="Proteomes" id="UP000499080"/>
    </source>
</evidence>
<protein>
    <submittedName>
        <fullName evidence="2">Uncharacterized protein</fullName>
    </submittedName>
</protein>
<keyword evidence="3" id="KW-1185">Reference proteome</keyword>
<accession>A0A4Y2GC22</accession>
<gene>
    <name evidence="2" type="ORF">AVEN_228233_1</name>
</gene>